<evidence type="ECO:0000256" key="3">
    <source>
        <dbReference type="ARBA" id="ARBA00022475"/>
    </source>
</evidence>
<evidence type="ECO:0000256" key="6">
    <source>
        <dbReference type="ARBA" id="ARBA00022683"/>
    </source>
</evidence>
<feature type="transmembrane region" description="Helical" evidence="12">
    <location>
        <begin position="275"/>
        <end position="291"/>
    </location>
</feature>
<dbReference type="InterPro" id="IPR050429">
    <property type="entry name" value="PTS_Glucose_EIICBA"/>
</dbReference>
<feature type="domain" description="PTS EIIB type-1" evidence="14">
    <location>
        <begin position="396"/>
        <end position="477"/>
    </location>
</feature>
<feature type="transmembrane region" description="Helical" evidence="12">
    <location>
        <begin position="12"/>
        <end position="34"/>
    </location>
</feature>
<dbReference type="PANTHER" id="PTHR30009:SF20">
    <property type="entry name" value="PTS SYSTEM GLUCOSE-SPECIFIC EIICB COMPONENT-RELATED"/>
    <property type="match status" value="1"/>
</dbReference>
<dbReference type="PROSITE" id="PS01035">
    <property type="entry name" value="PTS_EIIB_TYPE_1_CYS"/>
    <property type="match status" value="1"/>
</dbReference>
<dbReference type="Pfam" id="PF00358">
    <property type="entry name" value="PTS_EIIA_1"/>
    <property type="match status" value="1"/>
</dbReference>
<feature type="active site" description="Phosphocysteine intermediate; for EIIB activity" evidence="11">
    <location>
        <position position="418"/>
    </location>
</feature>
<feature type="transmembrane region" description="Helical" evidence="12">
    <location>
        <begin position="103"/>
        <end position="126"/>
    </location>
</feature>
<evidence type="ECO:0000256" key="12">
    <source>
        <dbReference type="SAM" id="Phobius"/>
    </source>
</evidence>
<keyword evidence="4" id="KW-0762">Sugar transport</keyword>
<feature type="transmembrane region" description="Helical" evidence="12">
    <location>
        <begin position="351"/>
        <end position="371"/>
    </location>
</feature>
<feature type="transmembrane region" description="Helical" evidence="12">
    <location>
        <begin position="40"/>
        <end position="64"/>
    </location>
</feature>
<dbReference type="GO" id="GO:0016740">
    <property type="term" value="F:transferase activity"/>
    <property type="evidence" value="ECO:0007669"/>
    <property type="project" value="UniProtKB-KW"/>
</dbReference>
<evidence type="ECO:0000259" key="15">
    <source>
        <dbReference type="PROSITE" id="PS51103"/>
    </source>
</evidence>
<keyword evidence="6" id="KW-0598">Phosphotransferase system</keyword>
<dbReference type="NCBIfam" id="TIGR00826">
    <property type="entry name" value="EIIB_glc"/>
    <property type="match status" value="1"/>
</dbReference>
<dbReference type="SUPFAM" id="SSF55604">
    <property type="entry name" value="Glucose permease domain IIB"/>
    <property type="match status" value="1"/>
</dbReference>
<accession>A0ABW4VZB0</accession>
<dbReference type="InterPro" id="IPR036878">
    <property type="entry name" value="Glu_permease_IIB"/>
</dbReference>
<name>A0ABW4VZB0_9BACI</name>
<keyword evidence="7 12" id="KW-0812">Transmembrane</keyword>
<keyword evidence="9 12" id="KW-1133">Transmembrane helix</keyword>
<dbReference type="InterPro" id="IPR018113">
    <property type="entry name" value="PTrfase_EIIB_Cys"/>
</dbReference>
<evidence type="ECO:0000256" key="2">
    <source>
        <dbReference type="ARBA" id="ARBA00022448"/>
    </source>
</evidence>
<dbReference type="CDD" id="cd00212">
    <property type="entry name" value="PTS_IIB_glc"/>
    <property type="match status" value="1"/>
</dbReference>
<evidence type="ECO:0000256" key="5">
    <source>
        <dbReference type="ARBA" id="ARBA00022679"/>
    </source>
</evidence>
<feature type="transmembrane region" description="Helical" evidence="12">
    <location>
        <begin position="241"/>
        <end position="263"/>
    </location>
</feature>
<dbReference type="InterPro" id="IPR011055">
    <property type="entry name" value="Dup_hybrid_motif"/>
</dbReference>
<dbReference type="InterPro" id="IPR013013">
    <property type="entry name" value="PTS_EIIC_1"/>
</dbReference>
<organism evidence="16 17">
    <name type="scientific">Ornithinibacillus salinisoli</name>
    <dbReference type="NCBI Taxonomy" id="1848459"/>
    <lineage>
        <taxon>Bacteria</taxon>
        <taxon>Bacillati</taxon>
        <taxon>Bacillota</taxon>
        <taxon>Bacilli</taxon>
        <taxon>Bacillales</taxon>
        <taxon>Bacillaceae</taxon>
        <taxon>Ornithinibacillus</taxon>
    </lineage>
</organism>
<proteinExistence type="predicted"/>
<dbReference type="SUPFAM" id="SSF51261">
    <property type="entry name" value="Duplicated hybrid motif"/>
    <property type="match status" value="1"/>
</dbReference>
<dbReference type="EMBL" id="JBHUHQ010000009">
    <property type="protein sequence ID" value="MFD2043632.1"/>
    <property type="molecule type" value="Genomic_DNA"/>
</dbReference>
<dbReference type="PROSITE" id="PS51103">
    <property type="entry name" value="PTS_EIIC_TYPE_1"/>
    <property type="match status" value="1"/>
</dbReference>
<dbReference type="Gene3D" id="2.70.70.10">
    <property type="entry name" value="Glucose Permease (Domain IIA)"/>
    <property type="match status" value="1"/>
</dbReference>
<protein>
    <submittedName>
        <fullName evidence="16">Glucose-specific PTS transporter subunit IIBC</fullName>
        <ecNumber evidence="16">2.7.1.199</ecNumber>
    </submittedName>
</protein>
<comment type="caution">
    <text evidence="16">The sequence shown here is derived from an EMBL/GenBank/DDBJ whole genome shotgun (WGS) entry which is preliminary data.</text>
</comment>
<keyword evidence="17" id="KW-1185">Reference proteome</keyword>
<reference evidence="17" key="1">
    <citation type="journal article" date="2019" name="Int. J. Syst. Evol. Microbiol.">
        <title>The Global Catalogue of Microorganisms (GCM) 10K type strain sequencing project: providing services to taxonomists for standard genome sequencing and annotation.</title>
        <authorList>
            <consortium name="The Broad Institute Genomics Platform"/>
            <consortium name="The Broad Institute Genome Sequencing Center for Infectious Disease"/>
            <person name="Wu L."/>
            <person name="Ma J."/>
        </authorList>
    </citation>
    <scope>NUCLEOTIDE SEQUENCE [LARGE SCALE GENOMIC DNA]</scope>
    <source>
        <strain evidence="17">R28</strain>
    </source>
</reference>
<feature type="transmembrane region" description="Helical" evidence="12">
    <location>
        <begin position="71"/>
        <end position="91"/>
    </location>
</feature>
<evidence type="ECO:0000256" key="10">
    <source>
        <dbReference type="ARBA" id="ARBA00023136"/>
    </source>
</evidence>
<keyword evidence="10 12" id="KW-0472">Membrane</keyword>
<dbReference type="InterPro" id="IPR001127">
    <property type="entry name" value="PTS_EIIA_1_perm"/>
</dbReference>
<evidence type="ECO:0000259" key="13">
    <source>
        <dbReference type="PROSITE" id="PS51093"/>
    </source>
</evidence>
<evidence type="ECO:0000259" key="14">
    <source>
        <dbReference type="PROSITE" id="PS51098"/>
    </source>
</evidence>
<dbReference type="RefSeq" id="WP_377555358.1">
    <property type="nucleotide sequence ID" value="NZ_JBHUHQ010000009.1"/>
</dbReference>
<dbReference type="CDD" id="cd00210">
    <property type="entry name" value="PTS_IIA_glc"/>
    <property type="match status" value="1"/>
</dbReference>
<keyword evidence="3" id="KW-1003">Cell membrane</keyword>
<evidence type="ECO:0000256" key="11">
    <source>
        <dbReference type="PROSITE-ProRule" id="PRU00421"/>
    </source>
</evidence>
<comment type="subcellular location">
    <subcellularLocation>
        <location evidence="1">Cell membrane</location>
        <topology evidence="1">Multi-pass membrane protein</topology>
    </subcellularLocation>
</comment>
<evidence type="ECO:0000256" key="8">
    <source>
        <dbReference type="ARBA" id="ARBA00022777"/>
    </source>
</evidence>
<keyword evidence="5 16" id="KW-0808">Transferase</keyword>
<feature type="domain" description="PTS EIIA type-1" evidence="13">
    <location>
        <begin position="514"/>
        <end position="618"/>
    </location>
</feature>
<evidence type="ECO:0000256" key="7">
    <source>
        <dbReference type="ARBA" id="ARBA00022692"/>
    </source>
</evidence>
<evidence type="ECO:0000313" key="16">
    <source>
        <dbReference type="EMBL" id="MFD2043632.1"/>
    </source>
</evidence>
<evidence type="ECO:0000256" key="9">
    <source>
        <dbReference type="ARBA" id="ARBA00022989"/>
    </source>
</evidence>
<dbReference type="InterPro" id="IPR001996">
    <property type="entry name" value="PTS_IIB_1"/>
</dbReference>
<dbReference type="EC" id="2.7.1.199" evidence="16"/>
<dbReference type="PROSITE" id="PS00371">
    <property type="entry name" value="PTS_EIIA_TYPE_1_HIS"/>
    <property type="match status" value="1"/>
</dbReference>
<dbReference type="PROSITE" id="PS51093">
    <property type="entry name" value="PTS_EIIA_TYPE_1"/>
    <property type="match status" value="1"/>
</dbReference>
<dbReference type="Proteomes" id="UP001597383">
    <property type="component" value="Unassembled WGS sequence"/>
</dbReference>
<feature type="domain" description="PTS EIIC type-1" evidence="15">
    <location>
        <begin position="3"/>
        <end position="383"/>
    </location>
</feature>
<dbReference type="Pfam" id="PF02378">
    <property type="entry name" value="PTS_EIIC"/>
    <property type="match status" value="1"/>
</dbReference>
<dbReference type="Pfam" id="PF00367">
    <property type="entry name" value="PTS_EIIB"/>
    <property type="match status" value="1"/>
</dbReference>
<evidence type="ECO:0000256" key="1">
    <source>
        <dbReference type="ARBA" id="ARBA00004651"/>
    </source>
</evidence>
<keyword evidence="8" id="KW-0418">Kinase</keyword>
<evidence type="ECO:0000313" key="17">
    <source>
        <dbReference type="Proteomes" id="UP001597383"/>
    </source>
</evidence>
<evidence type="ECO:0000256" key="4">
    <source>
        <dbReference type="ARBA" id="ARBA00022597"/>
    </source>
</evidence>
<dbReference type="PROSITE" id="PS51098">
    <property type="entry name" value="PTS_EIIB_TYPE_1"/>
    <property type="match status" value="1"/>
</dbReference>
<dbReference type="PANTHER" id="PTHR30009">
    <property type="entry name" value="CYTOCHROME C-TYPE SYNTHESIS PROTEIN AND PTS TRANSMEMBRANE COMPONENT"/>
    <property type="match status" value="1"/>
</dbReference>
<sequence>MFKKAFGLLQRVGKALMLPVSVLPAAGLLLGLGHENVLDIAIMAQAGGIIFDNLPLLFAIGVAIGLSDGDGVAGLAAVIGFLIMNVTLGIMAEARGVETIEMLGITTLQMGVFGGIIIGIVASILYKRFYKIELPQFLGFFAGKRFVPIITAATAVVLGVLFFFIWPPIQNVIDWFSVLATETGSTIAAFIFGFGQRALIPFGLHHIFYQPFWYEFGSYVNEAGEVIKGDMTRYFAGDPEAGTFMAGLFPFMLFGLPAAALAIYQEAKPENKKKVAGIMASAALTSFLTGITEPIEFAFLFVAPVLFLIHCVFAGLSFVVMDLLQVKAGFTFSGGFIDYVLYWGLSTNAWLIIPVGIGFAFLYYFGFRFAIRKFNLATPGREDEEDTENGEGHVAGDLPYDVLESLGGKENITHLDACITRLRVSVNDKGTVDKNRLKKLGASGVMEVGNNIQAIFGPKSDTIKGQIQDIISGKAPRVNKEESKQSALSVDENAEFNLASPLKGKLLPITEVPDQVFSGKMMGDGFAIEPTDDTIVSPVDGKVINVFPTKHAIGIQSDSGREILIHFGIDTVKLKGEGFESFVQEGDEITVGQKLMKVDLSYIKENVPSIITPIVFTNLQEGEEIKLLKEGEITPSEKNIVSIVKN</sequence>
<dbReference type="Gene3D" id="3.30.1360.60">
    <property type="entry name" value="Glucose permease domain IIB"/>
    <property type="match status" value="1"/>
</dbReference>
<dbReference type="InterPro" id="IPR011299">
    <property type="entry name" value="PTS_IIBC_glc"/>
</dbReference>
<dbReference type="InterPro" id="IPR003352">
    <property type="entry name" value="PTS_EIIC"/>
</dbReference>
<gene>
    <name evidence="16" type="primary">ptsG</name>
    <name evidence="16" type="ORF">ACFSJF_04990</name>
</gene>
<feature type="transmembrane region" description="Helical" evidence="12">
    <location>
        <begin position="297"/>
        <end position="321"/>
    </location>
</feature>
<feature type="transmembrane region" description="Helical" evidence="12">
    <location>
        <begin position="146"/>
        <end position="166"/>
    </location>
</feature>
<dbReference type="NCBIfam" id="TIGR00830">
    <property type="entry name" value="PTBA"/>
    <property type="match status" value="1"/>
</dbReference>
<keyword evidence="2" id="KW-0813">Transport</keyword>
<dbReference type="NCBIfam" id="TIGR02002">
    <property type="entry name" value="PTS-II-BC-glcB"/>
    <property type="match status" value="1"/>
</dbReference>